<gene>
    <name evidence="1" type="ORF">NON19_11535</name>
</gene>
<dbReference type="Proteomes" id="UP001206206">
    <property type="component" value="Unassembled WGS sequence"/>
</dbReference>
<reference evidence="1 2" key="1">
    <citation type="submission" date="2022-06" db="EMBL/GenBank/DDBJ databases">
        <title>Draft genome sequence of type strain Streptomyces rubrisoli DSM 42083.</title>
        <authorList>
            <person name="Duangmal K."/>
            <person name="Klaysubun C."/>
        </authorList>
    </citation>
    <scope>NUCLEOTIDE SEQUENCE [LARGE SCALE GENOMIC DNA]</scope>
    <source>
        <strain evidence="1 2">DSM 42083</strain>
    </source>
</reference>
<name>A0ABT1PB95_9ACTN</name>
<protein>
    <submittedName>
        <fullName evidence="1">Uncharacterized protein</fullName>
    </submittedName>
</protein>
<organism evidence="1 2">
    <name type="scientific">Streptantibioticus rubrisoli</name>
    <dbReference type="NCBI Taxonomy" id="1387313"/>
    <lineage>
        <taxon>Bacteria</taxon>
        <taxon>Bacillati</taxon>
        <taxon>Actinomycetota</taxon>
        <taxon>Actinomycetes</taxon>
        <taxon>Kitasatosporales</taxon>
        <taxon>Streptomycetaceae</taxon>
        <taxon>Streptantibioticus</taxon>
    </lineage>
</organism>
<sequence>MKTRGWKCRVRRVRRVPVLKEADDSILVAGRAALVAGRATKIREQPGVEFVELPGPGTVAVVVAEEVDEPLLERCRELMRGCDGRRLVLVVSRMRGDELARVIECGVSAVVWRRDATAPALLATVHGADRGDGALPSELLERLLAQVGRT</sequence>
<accession>A0ABT1PB95</accession>
<dbReference type="RefSeq" id="WP_255927006.1">
    <property type="nucleotide sequence ID" value="NZ_JANFNH010000008.1"/>
</dbReference>
<evidence type="ECO:0000313" key="2">
    <source>
        <dbReference type="Proteomes" id="UP001206206"/>
    </source>
</evidence>
<keyword evidence="2" id="KW-1185">Reference proteome</keyword>
<proteinExistence type="predicted"/>
<dbReference type="EMBL" id="JANFNH010000008">
    <property type="protein sequence ID" value="MCQ4042647.1"/>
    <property type="molecule type" value="Genomic_DNA"/>
</dbReference>
<evidence type="ECO:0000313" key="1">
    <source>
        <dbReference type="EMBL" id="MCQ4042647.1"/>
    </source>
</evidence>
<comment type="caution">
    <text evidence="1">The sequence shown here is derived from an EMBL/GenBank/DDBJ whole genome shotgun (WGS) entry which is preliminary data.</text>
</comment>